<protein>
    <submittedName>
        <fullName evidence="2">Uncharacterized protein</fullName>
    </submittedName>
</protein>
<name>A0A292Q1D5_9PEZI</name>
<organism evidence="2 3">
    <name type="scientific">Tuber aestivum</name>
    <name type="common">summer truffle</name>
    <dbReference type="NCBI Taxonomy" id="59557"/>
    <lineage>
        <taxon>Eukaryota</taxon>
        <taxon>Fungi</taxon>
        <taxon>Dikarya</taxon>
        <taxon>Ascomycota</taxon>
        <taxon>Pezizomycotina</taxon>
        <taxon>Pezizomycetes</taxon>
        <taxon>Pezizales</taxon>
        <taxon>Tuberaceae</taxon>
        <taxon>Tuber</taxon>
    </lineage>
</organism>
<accession>A0A292Q1D5</accession>
<proteinExistence type="predicted"/>
<reference evidence="2" key="1">
    <citation type="submission" date="2015-10" db="EMBL/GenBank/DDBJ databases">
        <authorList>
            <person name="Regsiter A."/>
            <person name="william w."/>
        </authorList>
    </citation>
    <scope>NUCLEOTIDE SEQUENCE</scope>
    <source>
        <strain evidence="2">Montdore</strain>
    </source>
</reference>
<gene>
    <name evidence="2" type="ORF">GSTUAT00002335001</name>
</gene>
<dbReference type="AlphaFoldDB" id="A0A292Q1D5"/>
<sequence>MLQHLAGRREPSQQINQPTHNDCHPAWCSESSSIFLALTAEDDDNRKPTNDTKNLLAPPPKWPNSMPITRITVELKVWLTFDAVMEIRHLRVQEKV</sequence>
<evidence type="ECO:0000256" key="1">
    <source>
        <dbReference type="SAM" id="MobiDB-lite"/>
    </source>
</evidence>
<dbReference type="Proteomes" id="UP001412239">
    <property type="component" value="Unassembled WGS sequence"/>
</dbReference>
<evidence type="ECO:0000313" key="2">
    <source>
        <dbReference type="EMBL" id="CUS13626.1"/>
    </source>
</evidence>
<feature type="region of interest" description="Disordered" evidence="1">
    <location>
        <begin position="1"/>
        <end position="23"/>
    </location>
</feature>
<feature type="region of interest" description="Disordered" evidence="1">
    <location>
        <begin position="39"/>
        <end position="63"/>
    </location>
</feature>
<dbReference type="EMBL" id="LN890970">
    <property type="protein sequence ID" value="CUS13626.1"/>
    <property type="molecule type" value="Genomic_DNA"/>
</dbReference>
<evidence type="ECO:0000313" key="3">
    <source>
        <dbReference type="Proteomes" id="UP001412239"/>
    </source>
</evidence>
<keyword evidence="3" id="KW-1185">Reference proteome</keyword>